<dbReference type="SUPFAM" id="SSF75169">
    <property type="entry name" value="DsrEFH-like"/>
    <property type="match status" value="1"/>
</dbReference>
<dbReference type="InterPro" id="IPR027396">
    <property type="entry name" value="DsrEFH-like"/>
</dbReference>
<gene>
    <name evidence="1" type="ordered locus">Sulac_0810</name>
</gene>
<dbReference type="Proteomes" id="UP000005439">
    <property type="component" value="Chromosome"/>
</dbReference>
<dbReference type="Pfam" id="PF02635">
    <property type="entry name" value="DsrE"/>
    <property type="match status" value="1"/>
</dbReference>
<reference evidence="1 2" key="2">
    <citation type="journal article" date="2012" name="Stand. Genomic Sci.">
        <title>Complete genome sequence of the moderately thermophilic mineral-sulfide-oxidizing firmicute Sulfobacillus acidophilus type strain (NAL(T)).</title>
        <authorList>
            <person name="Anderson I."/>
            <person name="Chertkov O."/>
            <person name="Chen A."/>
            <person name="Saunders E."/>
            <person name="Lapidus A."/>
            <person name="Nolan M."/>
            <person name="Lucas S."/>
            <person name="Hammon N."/>
            <person name="Deshpande S."/>
            <person name="Cheng J.F."/>
            <person name="Han C."/>
            <person name="Tapia R."/>
            <person name="Goodwin L.A."/>
            <person name="Pitluck S."/>
            <person name="Liolios K."/>
            <person name="Pagani I."/>
            <person name="Ivanova N."/>
            <person name="Mikhailova N."/>
            <person name="Pati A."/>
            <person name="Palaniappan K."/>
            <person name="Land M."/>
            <person name="Pan C."/>
            <person name="Rohde M."/>
            <person name="Pukall R."/>
            <person name="Goker M."/>
            <person name="Detter J.C."/>
            <person name="Woyke T."/>
            <person name="Bristow J."/>
            <person name="Eisen J.A."/>
            <person name="Markowitz V."/>
            <person name="Hugenholtz P."/>
            <person name="Kyrpides N.C."/>
            <person name="Klenk H.P."/>
            <person name="Mavromatis K."/>
        </authorList>
    </citation>
    <scope>NUCLEOTIDE SEQUENCE [LARGE SCALE GENOMIC DNA]</scope>
    <source>
        <strain evidence="2">ATCC 700253 / DSM 10332 / NAL</strain>
    </source>
</reference>
<evidence type="ECO:0000313" key="1">
    <source>
        <dbReference type="EMBL" id="AEW04313.1"/>
    </source>
</evidence>
<keyword evidence="2" id="KW-1185">Reference proteome</keyword>
<proteinExistence type="predicted"/>
<sequence length="112" mass="11750">MAKVAFWITAGPALADKALSNLVLAGRLKANRGQDVQVYFFGPGVELAGRADGPLLEALKTLGQEQVPMAACPFNADQYGVTTTITAHGIHMEPAGEALIRLVEAGYQIVGV</sequence>
<organism evidence="1 2">
    <name type="scientific">Sulfobacillus acidophilus (strain ATCC 700253 / DSM 10332 / NAL)</name>
    <dbReference type="NCBI Taxonomy" id="679936"/>
    <lineage>
        <taxon>Bacteria</taxon>
        <taxon>Bacillati</taxon>
        <taxon>Bacillota</taxon>
        <taxon>Clostridia</taxon>
        <taxon>Eubacteriales</taxon>
        <taxon>Clostridiales Family XVII. Incertae Sedis</taxon>
        <taxon>Sulfobacillus</taxon>
    </lineage>
</organism>
<dbReference type="EMBL" id="CP003179">
    <property type="protein sequence ID" value="AEW04313.1"/>
    <property type="molecule type" value="Genomic_DNA"/>
</dbReference>
<accession>G8U180</accession>
<name>G8U180_SULAD</name>
<reference evidence="2" key="1">
    <citation type="submission" date="2011-12" db="EMBL/GenBank/DDBJ databases">
        <title>The complete genome of chromosome of Sulfobacillus acidophilus DSM 10332.</title>
        <authorList>
            <person name="Lucas S."/>
            <person name="Han J."/>
            <person name="Lapidus A."/>
            <person name="Bruce D."/>
            <person name="Goodwin L."/>
            <person name="Pitluck S."/>
            <person name="Peters L."/>
            <person name="Kyrpides N."/>
            <person name="Mavromatis K."/>
            <person name="Ivanova N."/>
            <person name="Mikhailova N."/>
            <person name="Chertkov O."/>
            <person name="Saunders E."/>
            <person name="Detter J.C."/>
            <person name="Tapia R."/>
            <person name="Han C."/>
            <person name="Land M."/>
            <person name="Hauser L."/>
            <person name="Markowitz V."/>
            <person name="Cheng J.-F."/>
            <person name="Hugenholtz P."/>
            <person name="Woyke T."/>
            <person name="Wu D."/>
            <person name="Pukall R."/>
            <person name="Gehrich-Schroeter G."/>
            <person name="Schneider S."/>
            <person name="Klenk H.-P."/>
            <person name="Eisen J.A."/>
        </authorList>
    </citation>
    <scope>NUCLEOTIDE SEQUENCE [LARGE SCALE GENOMIC DNA]</scope>
    <source>
        <strain evidence="2">ATCC 700253 / DSM 10332 / NAL</strain>
    </source>
</reference>
<dbReference type="HOGENOM" id="CLU_138323_3_0_9"/>
<dbReference type="PATRIC" id="fig|679936.5.peg.863"/>
<dbReference type="Gene3D" id="3.40.1260.10">
    <property type="entry name" value="DsrEFH-like"/>
    <property type="match status" value="1"/>
</dbReference>
<dbReference type="AlphaFoldDB" id="G8U180"/>
<dbReference type="InterPro" id="IPR003787">
    <property type="entry name" value="Sulphur_relay_DsrE/F-like"/>
</dbReference>
<protein>
    <submittedName>
        <fullName evidence="1">Uncharacterized protein</fullName>
    </submittedName>
</protein>
<dbReference type="KEGG" id="sap:Sulac_0810"/>
<evidence type="ECO:0000313" key="2">
    <source>
        <dbReference type="Proteomes" id="UP000005439"/>
    </source>
</evidence>